<dbReference type="EMBL" id="UINC01040861">
    <property type="protein sequence ID" value="SVB41323.1"/>
    <property type="molecule type" value="Genomic_DNA"/>
</dbReference>
<evidence type="ECO:0000259" key="2">
    <source>
        <dbReference type="PROSITE" id="PS50222"/>
    </source>
</evidence>
<dbReference type="Pfam" id="PF00036">
    <property type="entry name" value="EF-hand_1"/>
    <property type="match status" value="1"/>
</dbReference>
<dbReference type="PANTHER" id="PTHR23056:SF110">
    <property type="entry name" value="CALMODULIN"/>
    <property type="match status" value="1"/>
</dbReference>
<name>A0A382DUI7_9ZZZZ</name>
<dbReference type="Gene3D" id="1.10.238.10">
    <property type="entry name" value="EF-hand"/>
    <property type="match status" value="1"/>
</dbReference>
<dbReference type="CDD" id="cd00051">
    <property type="entry name" value="EFh"/>
    <property type="match status" value="2"/>
</dbReference>
<dbReference type="InterPro" id="IPR018247">
    <property type="entry name" value="EF_Hand_1_Ca_BS"/>
</dbReference>
<dbReference type="PROSITE" id="PS50222">
    <property type="entry name" value="EF_HAND_2"/>
    <property type="match status" value="3"/>
</dbReference>
<dbReference type="AlphaFoldDB" id="A0A382DUI7"/>
<feature type="domain" description="EF-hand" evidence="2">
    <location>
        <begin position="122"/>
        <end position="157"/>
    </location>
</feature>
<accession>A0A382DUI7</accession>
<dbReference type="PANTHER" id="PTHR23056">
    <property type="entry name" value="CALCINEURIN B"/>
    <property type="match status" value="1"/>
</dbReference>
<dbReference type="Pfam" id="PF13499">
    <property type="entry name" value="EF-hand_7"/>
    <property type="match status" value="1"/>
</dbReference>
<dbReference type="SMART" id="SM00054">
    <property type="entry name" value="EFh"/>
    <property type="match status" value="3"/>
</dbReference>
<reference evidence="3" key="1">
    <citation type="submission" date="2018-05" db="EMBL/GenBank/DDBJ databases">
        <authorList>
            <person name="Lanie J.A."/>
            <person name="Ng W.-L."/>
            <person name="Kazmierczak K.M."/>
            <person name="Andrzejewski T.M."/>
            <person name="Davidsen T.M."/>
            <person name="Wayne K.J."/>
            <person name="Tettelin H."/>
            <person name="Glass J.I."/>
            <person name="Rusch D."/>
            <person name="Podicherti R."/>
            <person name="Tsui H.-C.T."/>
            <person name="Winkler M.E."/>
        </authorList>
    </citation>
    <scope>NUCLEOTIDE SEQUENCE</scope>
</reference>
<dbReference type="PROSITE" id="PS00018">
    <property type="entry name" value="EF_HAND_1"/>
    <property type="match status" value="2"/>
</dbReference>
<dbReference type="InterPro" id="IPR045198">
    <property type="entry name" value="CNBL1-10"/>
</dbReference>
<evidence type="ECO:0000256" key="1">
    <source>
        <dbReference type="ARBA" id="ARBA00022737"/>
    </source>
</evidence>
<feature type="domain" description="EF-hand" evidence="2">
    <location>
        <begin position="42"/>
        <end position="77"/>
    </location>
</feature>
<dbReference type="GO" id="GO:0019722">
    <property type="term" value="P:calcium-mediated signaling"/>
    <property type="evidence" value="ECO:0007669"/>
    <property type="project" value="InterPro"/>
</dbReference>
<dbReference type="InterPro" id="IPR011992">
    <property type="entry name" value="EF-hand-dom_pair"/>
</dbReference>
<dbReference type="SUPFAM" id="SSF47473">
    <property type="entry name" value="EF-hand"/>
    <property type="match status" value="1"/>
</dbReference>
<evidence type="ECO:0000313" key="3">
    <source>
        <dbReference type="EMBL" id="SVB41323.1"/>
    </source>
</evidence>
<feature type="non-terminal residue" evidence="3">
    <location>
        <position position="203"/>
    </location>
</feature>
<sequence length="203" mass="23726">MINKANKLTGPFLVGLRNKFRVIAGDDQLIDRSEFQQGMEIINEEISNRLFDIFDKDKDGTIDFSEFMETIESIIDGTELDKIRFAFNLHDLDSSGFIDKNELKLFIEQSFIENQLDYDEFQLELLVNEFFNRADVDHDEKIDFNEFLKVAKEYPDFISGFTVSPIAWLNPERYEKSGSSRTLKKNNIFRPTIQVQDIGALQW</sequence>
<organism evidence="3">
    <name type="scientific">marine metagenome</name>
    <dbReference type="NCBI Taxonomy" id="408172"/>
    <lineage>
        <taxon>unclassified sequences</taxon>
        <taxon>metagenomes</taxon>
        <taxon>ecological metagenomes</taxon>
    </lineage>
</organism>
<dbReference type="GO" id="GO:0005509">
    <property type="term" value="F:calcium ion binding"/>
    <property type="evidence" value="ECO:0007669"/>
    <property type="project" value="InterPro"/>
</dbReference>
<dbReference type="GO" id="GO:0019900">
    <property type="term" value="F:kinase binding"/>
    <property type="evidence" value="ECO:0007669"/>
    <property type="project" value="InterPro"/>
</dbReference>
<keyword evidence="1" id="KW-0677">Repeat</keyword>
<dbReference type="InterPro" id="IPR002048">
    <property type="entry name" value="EF_hand_dom"/>
</dbReference>
<proteinExistence type="predicted"/>
<dbReference type="PRINTS" id="PR00450">
    <property type="entry name" value="RECOVERIN"/>
</dbReference>
<protein>
    <recommendedName>
        <fullName evidence="2">EF-hand domain-containing protein</fullName>
    </recommendedName>
</protein>
<feature type="domain" description="EF-hand" evidence="2">
    <location>
        <begin position="78"/>
        <end position="113"/>
    </location>
</feature>
<gene>
    <name evidence="3" type="ORF">METZ01_LOCUS194177</name>
</gene>